<keyword evidence="7" id="KW-1133">Transmembrane helix</keyword>
<evidence type="ECO:0000256" key="5">
    <source>
        <dbReference type="ARBA" id="ARBA00023180"/>
    </source>
</evidence>
<dbReference type="EMBL" id="OZ034820">
    <property type="protein sequence ID" value="CAL1399975.1"/>
    <property type="molecule type" value="Genomic_DNA"/>
</dbReference>
<sequence length="560" mass="64006">MESIQFSPCKMESLNPRIVATVMTASLLLIIAYSISPYSLLLQRRSSSSRSINPTIQQPVAGGGGGEEVLSSEQYSCVSMQQLQIIRSSYSSSKPSPFLLSRLKDYEHHHKRCDPFSESFNRSSRELIRVQNSPDSLVTKPEEKEDVELDCRYIVWTPVNGLGNRMLSISSSFLYALLTNRVLLVDFGPDMVDLFCEPFHNSTWFLPRDFTFKGRANTPEFRETYSLGKLLRSEEEEQLEKEMPYVASLLQLFLSYDNDDYDKLFYKSETQQLLKKVPWLVLRSDQYFAPYFFLMPCFRAELDRMFPDDKETVFHHLGRYLFSPSNQVWGHITGFYDAYLAKADRRIGLQIRVFSLDKTPVSLILSQVINCIQEESRIIILPNTTTTTTTTASSSGRNRTTTTNAILVASLLGQFYTELNKMYKEWNEKAGATVVGVYRTNHEEMQVLGSSSHNMKALVDIYLLSMCDVLVTSPRSTFGYVAHGLAGLTPWILQSQDIEDEEQRVKEPACRRGVSKEPCLQFHANYYDTNPDHREPGGPVPVIMDCEDFQYGLKLVNRQV</sequence>
<comment type="subcellular location">
    <subcellularLocation>
        <location evidence="7">Golgi apparatus</location>
        <location evidence="7">Golgi stack membrane</location>
        <topology evidence="7">Single-pass type II membrane protein</topology>
    </subcellularLocation>
</comment>
<reference evidence="8 9" key="1">
    <citation type="submission" date="2024-04" db="EMBL/GenBank/DDBJ databases">
        <authorList>
            <person name="Fracassetti M."/>
        </authorList>
    </citation>
    <scope>NUCLEOTIDE SEQUENCE [LARGE SCALE GENOMIC DNA]</scope>
</reference>
<evidence type="ECO:0000256" key="1">
    <source>
        <dbReference type="ARBA" id="ARBA00010481"/>
    </source>
</evidence>
<evidence type="ECO:0000313" key="9">
    <source>
        <dbReference type="Proteomes" id="UP001497516"/>
    </source>
</evidence>
<name>A0AAV2FNT5_9ROSI</name>
<keyword evidence="3 7" id="KW-0808">Transferase</keyword>
<accession>A0AAV2FNT5</accession>
<comment type="function">
    <text evidence="7">May be involved in cell wall biosynthesis.</text>
</comment>
<keyword evidence="4 7" id="KW-0333">Golgi apparatus</keyword>
<keyword evidence="5" id="KW-0325">Glycoprotein</keyword>
<gene>
    <name evidence="8" type="ORF">LTRI10_LOCUS40132</name>
</gene>
<dbReference type="PANTHER" id="PTHR31889:SF2">
    <property type="entry name" value="FUCOSYLTRANSFERASE 3"/>
    <property type="match status" value="1"/>
</dbReference>
<dbReference type="GO" id="GO:0008107">
    <property type="term" value="F:galactoside 2-alpha-L-fucosyltransferase activity"/>
    <property type="evidence" value="ECO:0007669"/>
    <property type="project" value="InterPro"/>
</dbReference>
<dbReference type="PANTHER" id="PTHR31889">
    <property type="entry name" value="FUCOSYLTRANSFERASE 2-RELATED"/>
    <property type="match status" value="1"/>
</dbReference>
<dbReference type="AlphaFoldDB" id="A0AAV2FNT5"/>
<organism evidence="8 9">
    <name type="scientific">Linum trigynum</name>
    <dbReference type="NCBI Taxonomy" id="586398"/>
    <lineage>
        <taxon>Eukaryota</taxon>
        <taxon>Viridiplantae</taxon>
        <taxon>Streptophyta</taxon>
        <taxon>Embryophyta</taxon>
        <taxon>Tracheophyta</taxon>
        <taxon>Spermatophyta</taxon>
        <taxon>Magnoliopsida</taxon>
        <taxon>eudicotyledons</taxon>
        <taxon>Gunneridae</taxon>
        <taxon>Pentapetalae</taxon>
        <taxon>rosids</taxon>
        <taxon>fabids</taxon>
        <taxon>Malpighiales</taxon>
        <taxon>Linaceae</taxon>
        <taxon>Linum</taxon>
    </lineage>
</organism>
<evidence type="ECO:0000256" key="2">
    <source>
        <dbReference type="ARBA" id="ARBA00022676"/>
    </source>
</evidence>
<dbReference type="EC" id="2.4.1.-" evidence="7"/>
<comment type="similarity">
    <text evidence="1 7">Belongs to the glycosyltransferase 37 family.</text>
</comment>
<dbReference type="GO" id="GO:0032580">
    <property type="term" value="C:Golgi cisterna membrane"/>
    <property type="evidence" value="ECO:0007669"/>
    <property type="project" value="UniProtKB-SubCell"/>
</dbReference>
<dbReference type="InterPro" id="IPR004938">
    <property type="entry name" value="XG_FTase"/>
</dbReference>
<feature type="transmembrane region" description="Helical" evidence="7">
    <location>
        <begin position="18"/>
        <end position="41"/>
    </location>
</feature>
<dbReference type="Pfam" id="PF03254">
    <property type="entry name" value="XG_FTase"/>
    <property type="match status" value="1"/>
</dbReference>
<dbReference type="GO" id="GO:0071555">
    <property type="term" value="P:cell wall organization"/>
    <property type="evidence" value="ECO:0007669"/>
    <property type="project" value="UniProtKB-UniRule"/>
</dbReference>
<keyword evidence="7" id="KW-0472">Membrane</keyword>
<evidence type="ECO:0000256" key="4">
    <source>
        <dbReference type="ARBA" id="ARBA00023034"/>
    </source>
</evidence>
<proteinExistence type="inferred from homology"/>
<dbReference type="GO" id="GO:0042546">
    <property type="term" value="P:cell wall biogenesis"/>
    <property type="evidence" value="ECO:0007669"/>
    <property type="project" value="InterPro"/>
</dbReference>
<dbReference type="Gene3D" id="3.40.50.11340">
    <property type="match status" value="1"/>
</dbReference>
<keyword evidence="6 7" id="KW-0961">Cell wall biogenesis/degradation</keyword>
<dbReference type="GO" id="GO:0009969">
    <property type="term" value="P:xyloglucan biosynthetic process"/>
    <property type="evidence" value="ECO:0007669"/>
    <property type="project" value="TreeGrafter"/>
</dbReference>
<evidence type="ECO:0000256" key="7">
    <source>
        <dbReference type="RuleBase" id="RU367004"/>
    </source>
</evidence>
<keyword evidence="2 7" id="KW-0328">Glycosyltransferase</keyword>
<evidence type="ECO:0000256" key="3">
    <source>
        <dbReference type="ARBA" id="ARBA00022679"/>
    </source>
</evidence>
<dbReference type="Proteomes" id="UP001497516">
    <property type="component" value="Chromosome 7"/>
</dbReference>
<evidence type="ECO:0000256" key="6">
    <source>
        <dbReference type="ARBA" id="ARBA00023316"/>
    </source>
</evidence>
<dbReference type="FunFam" id="3.40.50.11340:FF:000005">
    <property type="entry name" value="Galactoside 2-alpha-L-fucosyltransferase"/>
    <property type="match status" value="1"/>
</dbReference>
<dbReference type="Gene3D" id="3.40.50.11350">
    <property type="match status" value="1"/>
</dbReference>
<protein>
    <recommendedName>
        <fullName evidence="7">Fucosyltransferase</fullName>
        <ecNumber evidence="7">2.4.1.-</ecNumber>
    </recommendedName>
</protein>
<keyword evidence="9" id="KW-1185">Reference proteome</keyword>
<keyword evidence="7" id="KW-0812">Transmembrane</keyword>
<evidence type="ECO:0000313" key="8">
    <source>
        <dbReference type="EMBL" id="CAL1399975.1"/>
    </source>
</evidence>